<dbReference type="InterPro" id="IPR045239">
    <property type="entry name" value="bHLH95_bHLH"/>
</dbReference>
<dbReference type="PROSITE" id="PS50888">
    <property type="entry name" value="BHLH"/>
    <property type="match status" value="1"/>
</dbReference>
<feature type="domain" description="BHLH" evidence="6">
    <location>
        <begin position="77"/>
        <end position="126"/>
    </location>
</feature>
<evidence type="ECO:0000256" key="3">
    <source>
        <dbReference type="ARBA" id="ARBA00023125"/>
    </source>
</evidence>
<dbReference type="InterPro" id="IPR036638">
    <property type="entry name" value="HLH_DNA-bd_sf"/>
</dbReference>
<name>A0AA88AKC6_FICCA</name>
<dbReference type="CDD" id="cd11393">
    <property type="entry name" value="bHLH_AtbHLH_like"/>
    <property type="match status" value="1"/>
</dbReference>
<dbReference type="PANTHER" id="PTHR46665:SF6">
    <property type="entry name" value="TRANSCRIPTION FACTOR BHLH92"/>
    <property type="match status" value="1"/>
</dbReference>
<dbReference type="SMR" id="A0AA88AKC6"/>
<dbReference type="InterPro" id="IPR044658">
    <property type="entry name" value="bHLH92/bHLH041-like"/>
</dbReference>
<evidence type="ECO:0000313" key="8">
    <source>
        <dbReference type="Proteomes" id="UP001187192"/>
    </source>
</evidence>
<sequence>MEFLHDQFPDDIVWYSEFLPPARESAFVPYRENSVSCTNNGTCNINKRILGFLSRSSISTTSAKTGVDQIKQEHEKERCFRHMMNERTRREKQKQSYMGLHSMLPTGTKNDKNSIVEAAASKIQLLQRCEERLRRRKVELEAVLARNEKEMTMIKAGGGTNIKVKVAHPTSGVDSMVEVLNCLKRLGLKARTIRSVFSKEEFSAELELESKVGAAEIEEALQLSLYETELRLRSHF</sequence>
<dbReference type="EMBL" id="BTGU01000046">
    <property type="protein sequence ID" value="GMN53505.1"/>
    <property type="molecule type" value="Genomic_DNA"/>
</dbReference>
<keyword evidence="3" id="KW-0238">DNA-binding</keyword>
<keyword evidence="8" id="KW-1185">Reference proteome</keyword>
<dbReference type="PANTHER" id="PTHR46665">
    <property type="entry name" value="TRANSCRIPTION FACTOR BHLH041-RELATED-RELATED"/>
    <property type="match status" value="1"/>
</dbReference>
<dbReference type="SMART" id="SM00353">
    <property type="entry name" value="HLH"/>
    <property type="match status" value="1"/>
</dbReference>
<evidence type="ECO:0000313" key="7">
    <source>
        <dbReference type="EMBL" id="GMN53505.1"/>
    </source>
</evidence>
<dbReference type="Gene3D" id="4.10.280.10">
    <property type="entry name" value="Helix-loop-helix DNA-binding domain"/>
    <property type="match status" value="1"/>
</dbReference>
<dbReference type="Pfam" id="PF00010">
    <property type="entry name" value="HLH"/>
    <property type="match status" value="1"/>
</dbReference>
<evidence type="ECO:0000256" key="5">
    <source>
        <dbReference type="ARBA" id="ARBA00023242"/>
    </source>
</evidence>
<comment type="subcellular location">
    <subcellularLocation>
        <location evidence="1">Nucleus</location>
    </subcellularLocation>
</comment>
<gene>
    <name evidence="7" type="ORF">TIFTF001_022642</name>
</gene>
<dbReference type="Proteomes" id="UP001187192">
    <property type="component" value="Unassembled WGS sequence"/>
</dbReference>
<dbReference type="SUPFAM" id="SSF47459">
    <property type="entry name" value="HLH, helix-loop-helix DNA-binding domain"/>
    <property type="match status" value="1"/>
</dbReference>
<keyword evidence="5" id="KW-0539">Nucleus</keyword>
<organism evidence="7 8">
    <name type="scientific">Ficus carica</name>
    <name type="common">Common fig</name>
    <dbReference type="NCBI Taxonomy" id="3494"/>
    <lineage>
        <taxon>Eukaryota</taxon>
        <taxon>Viridiplantae</taxon>
        <taxon>Streptophyta</taxon>
        <taxon>Embryophyta</taxon>
        <taxon>Tracheophyta</taxon>
        <taxon>Spermatophyta</taxon>
        <taxon>Magnoliopsida</taxon>
        <taxon>eudicotyledons</taxon>
        <taxon>Gunneridae</taxon>
        <taxon>Pentapetalae</taxon>
        <taxon>rosids</taxon>
        <taxon>fabids</taxon>
        <taxon>Rosales</taxon>
        <taxon>Moraceae</taxon>
        <taxon>Ficeae</taxon>
        <taxon>Ficus</taxon>
    </lineage>
</organism>
<dbReference type="InterPro" id="IPR011598">
    <property type="entry name" value="bHLH_dom"/>
</dbReference>
<dbReference type="AlphaFoldDB" id="A0AA88AKC6"/>
<dbReference type="GO" id="GO:0046983">
    <property type="term" value="F:protein dimerization activity"/>
    <property type="evidence" value="ECO:0007669"/>
    <property type="project" value="InterPro"/>
</dbReference>
<protein>
    <recommendedName>
        <fullName evidence="6">BHLH domain-containing protein</fullName>
    </recommendedName>
</protein>
<accession>A0AA88AKC6</accession>
<reference evidence="7" key="1">
    <citation type="submission" date="2023-07" db="EMBL/GenBank/DDBJ databases">
        <title>draft genome sequence of fig (Ficus carica).</title>
        <authorList>
            <person name="Takahashi T."/>
            <person name="Nishimura K."/>
        </authorList>
    </citation>
    <scope>NUCLEOTIDE SEQUENCE</scope>
</reference>
<dbReference type="GO" id="GO:0005634">
    <property type="term" value="C:nucleus"/>
    <property type="evidence" value="ECO:0007669"/>
    <property type="project" value="UniProtKB-SubCell"/>
</dbReference>
<comment type="caution">
    <text evidence="7">The sequence shown here is derived from an EMBL/GenBank/DDBJ whole genome shotgun (WGS) entry which is preliminary data.</text>
</comment>
<keyword evidence="4" id="KW-0804">Transcription</keyword>
<proteinExistence type="predicted"/>
<evidence type="ECO:0000256" key="1">
    <source>
        <dbReference type="ARBA" id="ARBA00004123"/>
    </source>
</evidence>
<evidence type="ECO:0000256" key="2">
    <source>
        <dbReference type="ARBA" id="ARBA00023015"/>
    </source>
</evidence>
<evidence type="ECO:0000259" key="6">
    <source>
        <dbReference type="PROSITE" id="PS50888"/>
    </source>
</evidence>
<dbReference type="GO" id="GO:0003677">
    <property type="term" value="F:DNA binding"/>
    <property type="evidence" value="ECO:0007669"/>
    <property type="project" value="UniProtKB-KW"/>
</dbReference>
<evidence type="ECO:0000256" key="4">
    <source>
        <dbReference type="ARBA" id="ARBA00023163"/>
    </source>
</evidence>
<keyword evidence="2" id="KW-0805">Transcription regulation</keyword>